<name>A0A3N4LGL6_9PEZI</name>
<dbReference type="InParanoid" id="A0A3N4LGL6"/>
<dbReference type="AlphaFoldDB" id="A0A3N4LGL6"/>
<proteinExistence type="predicted"/>
<keyword evidence="1" id="KW-1133">Transmembrane helix</keyword>
<evidence type="ECO:0000256" key="1">
    <source>
        <dbReference type="SAM" id="Phobius"/>
    </source>
</evidence>
<protein>
    <submittedName>
        <fullName evidence="2">Uncharacterized protein</fullName>
    </submittedName>
</protein>
<evidence type="ECO:0000313" key="2">
    <source>
        <dbReference type="EMBL" id="RPB20848.1"/>
    </source>
</evidence>
<sequence length="111" mass="12122">MAVVGVPPFQCKDVNCGLVSKDFHILGRMIFPPAGGLLQKVGSLIAPPCSCILIPPLEISIQIIIPKGHLPLGVRYSYLVVPFIYPAMTLVGLIFPRQTHVLEILMTVFLE</sequence>
<reference evidence="2 3" key="1">
    <citation type="journal article" date="2018" name="Nat. Ecol. Evol.">
        <title>Pezizomycetes genomes reveal the molecular basis of ectomycorrhizal truffle lifestyle.</title>
        <authorList>
            <person name="Murat C."/>
            <person name="Payen T."/>
            <person name="Noel B."/>
            <person name="Kuo A."/>
            <person name="Morin E."/>
            <person name="Chen J."/>
            <person name="Kohler A."/>
            <person name="Krizsan K."/>
            <person name="Balestrini R."/>
            <person name="Da Silva C."/>
            <person name="Montanini B."/>
            <person name="Hainaut M."/>
            <person name="Levati E."/>
            <person name="Barry K.W."/>
            <person name="Belfiori B."/>
            <person name="Cichocki N."/>
            <person name="Clum A."/>
            <person name="Dockter R.B."/>
            <person name="Fauchery L."/>
            <person name="Guy J."/>
            <person name="Iotti M."/>
            <person name="Le Tacon F."/>
            <person name="Lindquist E.A."/>
            <person name="Lipzen A."/>
            <person name="Malagnac F."/>
            <person name="Mello A."/>
            <person name="Molinier V."/>
            <person name="Miyauchi S."/>
            <person name="Poulain J."/>
            <person name="Riccioni C."/>
            <person name="Rubini A."/>
            <person name="Sitrit Y."/>
            <person name="Splivallo R."/>
            <person name="Traeger S."/>
            <person name="Wang M."/>
            <person name="Zifcakova L."/>
            <person name="Wipf D."/>
            <person name="Zambonelli A."/>
            <person name="Paolocci F."/>
            <person name="Nowrousian M."/>
            <person name="Ottonello S."/>
            <person name="Baldrian P."/>
            <person name="Spatafora J.W."/>
            <person name="Henrissat B."/>
            <person name="Nagy L.G."/>
            <person name="Aury J.M."/>
            <person name="Wincker P."/>
            <person name="Grigoriev I.V."/>
            <person name="Bonfante P."/>
            <person name="Martin F.M."/>
        </authorList>
    </citation>
    <scope>NUCLEOTIDE SEQUENCE [LARGE SCALE GENOMIC DNA]</scope>
    <source>
        <strain evidence="2 3">ATCC MYA-4762</strain>
    </source>
</reference>
<gene>
    <name evidence="2" type="ORF">L211DRAFT_497236</name>
</gene>
<keyword evidence="1" id="KW-0812">Transmembrane</keyword>
<keyword evidence="1" id="KW-0472">Membrane</keyword>
<accession>A0A3N4LGL6</accession>
<dbReference type="Proteomes" id="UP000267821">
    <property type="component" value="Unassembled WGS sequence"/>
</dbReference>
<keyword evidence="3" id="KW-1185">Reference proteome</keyword>
<evidence type="ECO:0000313" key="3">
    <source>
        <dbReference type="Proteomes" id="UP000267821"/>
    </source>
</evidence>
<dbReference type="EMBL" id="ML121567">
    <property type="protein sequence ID" value="RPB20848.1"/>
    <property type="molecule type" value="Genomic_DNA"/>
</dbReference>
<organism evidence="2 3">
    <name type="scientific">Terfezia boudieri ATCC MYA-4762</name>
    <dbReference type="NCBI Taxonomy" id="1051890"/>
    <lineage>
        <taxon>Eukaryota</taxon>
        <taxon>Fungi</taxon>
        <taxon>Dikarya</taxon>
        <taxon>Ascomycota</taxon>
        <taxon>Pezizomycotina</taxon>
        <taxon>Pezizomycetes</taxon>
        <taxon>Pezizales</taxon>
        <taxon>Pezizaceae</taxon>
        <taxon>Terfezia</taxon>
    </lineage>
</organism>
<feature type="transmembrane region" description="Helical" evidence="1">
    <location>
        <begin position="76"/>
        <end position="96"/>
    </location>
</feature>